<dbReference type="Gene3D" id="3.40.50.150">
    <property type="entry name" value="Vaccinia Virus protein VP39"/>
    <property type="match status" value="1"/>
</dbReference>
<accession>A0A918E3G0</accession>
<organism evidence="1 2">
    <name type="scientific">Nonomuraea glycinis</name>
    <dbReference type="NCBI Taxonomy" id="2047744"/>
    <lineage>
        <taxon>Bacteria</taxon>
        <taxon>Bacillati</taxon>
        <taxon>Actinomycetota</taxon>
        <taxon>Actinomycetes</taxon>
        <taxon>Streptosporangiales</taxon>
        <taxon>Streptosporangiaceae</taxon>
        <taxon>Nonomuraea</taxon>
    </lineage>
</organism>
<evidence type="ECO:0000313" key="1">
    <source>
        <dbReference type="EMBL" id="GGP01308.1"/>
    </source>
</evidence>
<protein>
    <recommendedName>
        <fullName evidence="3">SAM-dependent methyltransferase</fullName>
    </recommendedName>
</protein>
<dbReference type="InterPro" id="IPR029063">
    <property type="entry name" value="SAM-dependent_MTases_sf"/>
</dbReference>
<comment type="caution">
    <text evidence="1">The sequence shown here is derived from an EMBL/GenBank/DDBJ whole genome shotgun (WGS) entry which is preliminary data.</text>
</comment>
<dbReference type="PIRSF" id="PIRSF017393">
    <property type="entry name" value="MTase_SAV2177"/>
    <property type="match status" value="1"/>
</dbReference>
<proteinExistence type="predicted"/>
<dbReference type="Proteomes" id="UP000660745">
    <property type="component" value="Unassembled WGS sequence"/>
</dbReference>
<dbReference type="EMBL" id="BMNK01000001">
    <property type="protein sequence ID" value="GGP01308.1"/>
    <property type="molecule type" value="Genomic_DNA"/>
</dbReference>
<reference evidence="1" key="1">
    <citation type="journal article" date="2014" name="Int. J. Syst. Evol. Microbiol.">
        <title>Complete genome sequence of Corynebacterium casei LMG S-19264T (=DSM 44701T), isolated from a smear-ripened cheese.</title>
        <authorList>
            <consortium name="US DOE Joint Genome Institute (JGI-PGF)"/>
            <person name="Walter F."/>
            <person name="Albersmeier A."/>
            <person name="Kalinowski J."/>
            <person name="Ruckert C."/>
        </authorList>
    </citation>
    <scope>NUCLEOTIDE SEQUENCE</scope>
    <source>
        <strain evidence="1">CGMCC 4.7430</strain>
    </source>
</reference>
<keyword evidence="2" id="KW-1185">Reference proteome</keyword>
<reference evidence="1" key="2">
    <citation type="submission" date="2020-09" db="EMBL/GenBank/DDBJ databases">
        <authorList>
            <person name="Sun Q."/>
            <person name="Zhou Y."/>
        </authorList>
    </citation>
    <scope>NUCLEOTIDE SEQUENCE</scope>
    <source>
        <strain evidence="1">CGMCC 4.7430</strain>
    </source>
</reference>
<sequence>MTGDEQFPAHIDPTVPSVARMYDYYLGGKDSFPADREAAEQVIALGRELGSDIRESAAANRAFLIRGVRHLARSGVRQFLDLGTGLPTQDNVHQVAQRVTPEAKVVYSDNDPIVLTHARALLADNPSTVIVDADVREPEAILEAAAGHLDFTRPVAVVIAAVLHFLHDDAEVARIIEALRRPLVPGSYLMISHGYAEPGRTDHRKAEQVRGIYRSSTAGMLAWRDRESLLGWFAGLDVLDPGVVPVQRWRNEDDPYDWTGLARGGVLGGVARVP</sequence>
<dbReference type="SUPFAM" id="SSF53335">
    <property type="entry name" value="S-adenosyl-L-methionine-dependent methyltransferases"/>
    <property type="match status" value="1"/>
</dbReference>
<dbReference type="Pfam" id="PF04672">
    <property type="entry name" value="Methyltransf_19"/>
    <property type="match status" value="1"/>
</dbReference>
<dbReference type="CDD" id="cd02440">
    <property type="entry name" value="AdoMet_MTases"/>
    <property type="match status" value="1"/>
</dbReference>
<dbReference type="InterPro" id="IPR006764">
    <property type="entry name" value="SAM_dep_MeTrfase_SAV2177_type"/>
</dbReference>
<gene>
    <name evidence="1" type="ORF">GCM10012278_04180</name>
</gene>
<evidence type="ECO:0000313" key="2">
    <source>
        <dbReference type="Proteomes" id="UP000660745"/>
    </source>
</evidence>
<dbReference type="AlphaFoldDB" id="A0A918E3G0"/>
<name>A0A918E3G0_9ACTN</name>
<evidence type="ECO:0008006" key="3">
    <source>
        <dbReference type="Google" id="ProtNLM"/>
    </source>
</evidence>
<dbReference type="RefSeq" id="WP_189136721.1">
    <property type="nucleotide sequence ID" value="NZ_BMNK01000001.1"/>
</dbReference>